<feature type="domain" description="Phospholipase D N-terminal" evidence="2">
    <location>
        <begin position="38"/>
        <end position="125"/>
    </location>
</feature>
<sequence length="542" mass="59019">MPLLDLDRRLLLKAGTLGLAALATPGVAAILTARGFTHGVASGEPSGSSVLLWTRYAAAGDTTLRAEVARDQAFTQVVSGGEVVASPSHDCCAKITVDGLEPNSWYFFRFIAPDGTTSATGRTRTLPTADCARFGIGLFSCSNLPYGWFNAYRHAAARQDLDLLVHVGDYIYEYGPGTYPEVPVPGRHLAPDHEILTLADYRLRYAAYRADPDLQLLHQRFPVLAQWDDHELANDAWKDGAENHQSESEGSWAARKAIAERVYREWMPVSDTPYNSFQIGSLATLFRPETRVTGRVEQLDLGKAMLANGPADVARSLATFRDGAWQDPQRTVMGMKQEQWLNEGIRASAKAGTRWQVLAQQIVMGPLKAPAQLADLVTADVPAKARQALTAIAAAAKLGLPYNMDSWDGYPAARERLLRASREAEANLVVLSGDSHNAWGQNLSLEGAPVGVEYAGHSVTSPGFETYLPGTDPKLLARAIQEANAGLSLCDTSRRGYVSLELTNETVRGTWHFMESVTTRGDTRASDESRSVAWGTRRFAEA</sequence>
<dbReference type="PROSITE" id="PS51318">
    <property type="entry name" value="TAT"/>
    <property type="match status" value="1"/>
</dbReference>
<evidence type="ECO:0000313" key="4">
    <source>
        <dbReference type="Proteomes" id="UP000617634"/>
    </source>
</evidence>
<dbReference type="InterPro" id="IPR006311">
    <property type="entry name" value="TAT_signal"/>
</dbReference>
<comment type="caution">
    <text evidence="3">The sequence shown here is derived from an EMBL/GenBank/DDBJ whole genome shotgun (WGS) entry which is preliminary data.</text>
</comment>
<dbReference type="InterPro" id="IPR052900">
    <property type="entry name" value="Phospholipid_Metab_Enz"/>
</dbReference>
<dbReference type="EMBL" id="JADZGI010000004">
    <property type="protein sequence ID" value="MBH0114900.1"/>
    <property type="molecule type" value="Genomic_DNA"/>
</dbReference>
<dbReference type="InterPro" id="IPR018946">
    <property type="entry name" value="PhoD-like_MPP"/>
</dbReference>
<dbReference type="Pfam" id="PF16655">
    <property type="entry name" value="PhoD_N"/>
    <property type="match status" value="1"/>
</dbReference>
<dbReference type="AlphaFoldDB" id="A0A931HEY4"/>
<dbReference type="Gene3D" id="3.60.21.70">
    <property type="entry name" value="PhoD-like phosphatase"/>
    <property type="match status" value="1"/>
</dbReference>
<gene>
    <name evidence="3" type="ORF">I5E68_18285</name>
</gene>
<accession>A0A931HEY4</accession>
<organism evidence="3 4">
    <name type="scientific">Novosphingobium aureum</name>
    <dbReference type="NCBI Taxonomy" id="2792964"/>
    <lineage>
        <taxon>Bacteria</taxon>
        <taxon>Pseudomonadati</taxon>
        <taxon>Pseudomonadota</taxon>
        <taxon>Alphaproteobacteria</taxon>
        <taxon>Sphingomonadales</taxon>
        <taxon>Sphingomonadaceae</taxon>
        <taxon>Novosphingobium</taxon>
    </lineage>
</organism>
<name>A0A931HEY4_9SPHN</name>
<keyword evidence="4" id="KW-1185">Reference proteome</keyword>
<dbReference type="InterPro" id="IPR029052">
    <property type="entry name" value="Metallo-depent_PP-like"/>
</dbReference>
<evidence type="ECO:0000313" key="3">
    <source>
        <dbReference type="EMBL" id="MBH0114900.1"/>
    </source>
</evidence>
<dbReference type="PANTHER" id="PTHR43606:SF2">
    <property type="entry name" value="ALKALINE PHOSPHATASE FAMILY PROTEIN (AFU_ORTHOLOGUE AFUA_5G03860)"/>
    <property type="match status" value="1"/>
</dbReference>
<feature type="domain" description="PhoD-like phosphatase metallophosphatase" evidence="1">
    <location>
        <begin position="138"/>
        <end position="511"/>
    </location>
</feature>
<reference evidence="3" key="1">
    <citation type="submission" date="2020-11" db="EMBL/GenBank/DDBJ databases">
        <title>Novosphingobium aureum sp. nov., a marine bacterium isolated from sediment of a salt flat.</title>
        <authorList>
            <person name="Yoo Y."/>
            <person name="Kim J.-J."/>
        </authorList>
    </citation>
    <scope>NUCLEOTIDE SEQUENCE</scope>
    <source>
        <strain evidence="3">YJ-S2-02</strain>
    </source>
</reference>
<proteinExistence type="predicted"/>
<dbReference type="Proteomes" id="UP000617634">
    <property type="component" value="Unassembled WGS sequence"/>
</dbReference>
<dbReference type="PANTHER" id="PTHR43606">
    <property type="entry name" value="PHOSPHATASE, PUTATIVE (AFU_ORTHOLOGUE AFUA_6G08710)-RELATED"/>
    <property type="match status" value="1"/>
</dbReference>
<dbReference type="RefSeq" id="WP_197166844.1">
    <property type="nucleotide sequence ID" value="NZ_JADZGI010000004.1"/>
</dbReference>
<dbReference type="SUPFAM" id="SSF56300">
    <property type="entry name" value="Metallo-dependent phosphatases"/>
    <property type="match status" value="1"/>
</dbReference>
<dbReference type="Pfam" id="PF09423">
    <property type="entry name" value="PhoD"/>
    <property type="match status" value="1"/>
</dbReference>
<evidence type="ECO:0000259" key="2">
    <source>
        <dbReference type="Pfam" id="PF16655"/>
    </source>
</evidence>
<dbReference type="Gene3D" id="2.60.40.380">
    <property type="entry name" value="Purple acid phosphatase-like, N-terminal"/>
    <property type="match status" value="1"/>
</dbReference>
<dbReference type="CDD" id="cd07389">
    <property type="entry name" value="MPP_PhoD"/>
    <property type="match status" value="1"/>
</dbReference>
<dbReference type="InterPro" id="IPR038607">
    <property type="entry name" value="PhoD-like_sf"/>
</dbReference>
<dbReference type="InterPro" id="IPR032093">
    <property type="entry name" value="PhoD_N"/>
</dbReference>
<protein>
    <submittedName>
        <fullName evidence="3">Alkaline phosphatase D family protein</fullName>
    </submittedName>
</protein>
<evidence type="ECO:0000259" key="1">
    <source>
        <dbReference type="Pfam" id="PF09423"/>
    </source>
</evidence>